<dbReference type="RefSeq" id="WP_006014438.1">
    <property type="nucleotide sequence ID" value="NZ_BAEQ01000055.1"/>
</dbReference>
<dbReference type="Proteomes" id="UP000006251">
    <property type="component" value="Unassembled WGS sequence"/>
</dbReference>
<evidence type="ECO:0000313" key="2">
    <source>
        <dbReference type="Proteomes" id="UP000006251"/>
    </source>
</evidence>
<organism evidence="1 2">
    <name type="scientific">Brumicola pallidula DSM 14239 = ACAM 615</name>
    <dbReference type="NCBI Taxonomy" id="1121922"/>
    <lineage>
        <taxon>Bacteria</taxon>
        <taxon>Pseudomonadati</taxon>
        <taxon>Pseudomonadota</taxon>
        <taxon>Gammaproteobacteria</taxon>
        <taxon>Alteromonadales</taxon>
        <taxon>Alteromonadaceae</taxon>
        <taxon>Brumicola</taxon>
    </lineage>
</organism>
<proteinExistence type="predicted"/>
<evidence type="ECO:0000313" key="1">
    <source>
        <dbReference type="EMBL" id="GAC30404.1"/>
    </source>
</evidence>
<dbReference type="EMBL" id="BAEQ01000055">
    <property type="protein sequence ID" value="GAC30404.1"/>
    <property type="molecule type" value="Genomic_DNA"/>
</dbReference>
<gene>
    <name evidence="1" type="ORF">GPAL_3558</name>
</gene>
<keyword evidence="2" id="KW-1185">Reference proteome</keyword>
<sequence length="100" mass="11186">MIVAPSCFESEDQARKIAHKLIDAGYFERVDHWVASTSGNNENKGLVGLMYAGFNPIEHCESGFPILITVDTSIQGNDHQHVRTSATIVYKQMLKELNHI</sequence>
<accession>K6YCE3</accession>
<comment type="caution">
    <text evidence="1">The sequence shown here is derived from an EMBL/GenBank/DDBJ whole genome shotgun (WGS) entry which is preliminary data.</text>
</comment>
<name>K6YCE3_9ALTE</name>
<reference evidence="2" key="1">
    <citation type="journal article" date="2014" name="Environ. Microbiol.">
        <title>Comparative genomics of the marine bacterial genus Glaciecola reveals the high degree of genomic diversity and genomic characteristic for cold adaptation.</title>
        <authorList>
            <person name="Qin Q.L."/>
            <person name="Xie B.B."/>
            <person name="Yu Y."/>
            <person name="Shu Y.L."/>
            <person name="Rong J.C."/>
            <person name="Zhang Y.J."/>
            <person name="Zhao D.L."/>
            <person name="Chen X.L."/>
            <person name="Zhang X.Y."/>
            <person name="Chen B."/>
            <person name="Zhou B.C."/>
            <person name="Zhang Y.Z."/>
        </authorList>
    </citation>
    <scope>NUCLEOTIDE SEQUENCE [LARGE SCALE GENOMIC DNA]</scope>
    <source>
        <strain evidence="2">ACAM 615</strain>
    </source>
</reference>
<protein>
    <submittedName>
        <fullName evidence="1">Uncharacterized protein</fullName>
    </submittedName>
</protein>
<dbReference type="AlphaFoldDB" id="K6YCE3"/>